<reference evidence="1 2" key="1">
    <citation type="submission" date="2020-02" db="EMBL/GenBank/DDBJ databases">
        <authorList>
            <person name="Ferguson B K."/>
        </authorList>
    </citation>
    <scope>NUCLEOTIDE SEQUENCE [LARGE SCALE GENOMIC DNA]</scope>
</reference>
<organism evidence="1 2">
    <name type="scientific">Trichogramma brassicae</name>
    <dbReference type="NCBI Taxonomy" id="86971"/>
    <lineage>
        <taxon>Eukaryota</taxon>
        <taxon>Metazoa</taxon>
        <taxon>Ecdysozoa</taxon>
        <taxon>Arthropoda</taxon>
        <taxon>Hexapoda</taxon>
        <taxon>Insecta</taxon>
        <taxon>Pterygota</taxon>
        <taxon>Neoptera</taxon>
        <taxon>Endopterygota</taxon>
        <taxon>Hymenoptera</taxon>
        <taxon>Apocrita</taxon>
        <taxon>Proctotrupomorpha</taxon>
        <taxon>Chalcidoidea</taxon>
        <taxon>Trichogrammatidae</taxon>
        <taxon>Trichogramma</taxon>
    </lineage>
</organism>
<keyword evidence="2" id="KW-1185">Reference proteome</keyword>
<sequence length="66" mass="6701">MTLASAAGVAIQPLPGAHRQLLLRGTTSAPALSHGLLKAVIRSEVSTKETLSVAVDAASSVCVEFT</sequence>
<accession>A0A6H5HYI1</accession>
<dbReference type="AlphaFoldDB" id="A0A6H5HYI1"/>
<name>A0A6H5HYI1_9HYME</name>
<proteinExistence type="predicted"/>
<evidence type="ECO:0000313" key="1">
    <source>
        <dbReference type="EMBL" id="CAB0028859.1"/>
    </source>
</evidence>
<protein>
    <submittedName>
        <fullName evidence="1">Uncharacterized protein</fullName>
    </submittedName>
</protein>
<dbReference type="EMBL" id="CADCXV010000211">
    <property type="protein sequence ID" value="CAB0028859.1"/>
    <property type="molecule type" value="Genomic_DNA"/>
</dbReference>
<gene>
    <name evidence="1" type="ORF">TBRA_LOCUS974</name>
</gene>
<feature type="non-terminal residue" evidence="1">
    <location>
        <position position="66"/>
    </location>
</feature>
<dbReference type="Proteomes" id="UP000479190">
    <property type="component" value="Unassembled WGS sequence"/>
</dbReference>
<evidence type="ECO:0000313" key="2">
    <source>
        <dbReference type="Proteomes" id="UP000479190"/>
    </source>
</evidence>